<dbReference type="GO" id="GO:0005506">
    <property type="term" value="F:iron ion binding"/>
    <property type="evidence" value="ECO:0007669"/>
    <property type="project" value="UniProtKB-ARBA"/>
</dbReference>
<dbReference type="AlphaFoldDB" id="A0A6L6PXZ2"/>
<name>A0A6L6PXZ2_9BURK</name>
<dbReference type="PANTHER" id="PTHR20883">
    <property type="entry name" value="PHYTANOYL-COA DIOXYGENASE DOMAIN CONTAINING 1"/>
    <property type="match status" value="1"/>
</dbReference>
<evidence type="ECO:0000313" key="2">
    <source>
        <dbReference type="EMBL" id="MTW02427.1"/>
    </source>
</evidence>
<reference evidence="2 3" key="1">
    <citation type="submission" date="2019-11" db="EMBL/GenBank/DDBJ databases">
        <title>Type strains purchased from KCTC, JCM and DSMZ.</title>
        <authorList>
            <person name="Lu H."/>
        </authorList>
    </citation>
    <scope>NUCLEOTIDE SEQUENCE [LARGE SCALE GENOMIC DNA]</scope>
    <source>
        <strain evidence="2 3">KCTC 42409</strain>
    </source>
</reference>
<dbReference type="Gene3D" id="2.60.120.620">
    <property type="entry name" value="q2cbj1_9rhob like domain"/>
    <property type="match status" value="1"/>
</dbReference>
<evidence type="ECO:0000256" key="1">
    <source>
        <dbReference type="ARBA" id="ARBA00001954"/>
    </source>
</evidence>
<comment type="cofactor">
    <cofactor evidence="1">
        <name>Fe(2+)</name>
        <dbReference type="ChEBI" id="CHEBI:29033"/>
    </cofactor>
</comment>
<accession>A0A6L6PXZ2</accession>
<dbReference type="Pfam" id="PF05721">
    <property type="entry name" value="PhyH"/>
    <property type="match status" value="1"/>
</dbReference>
<organism evidence="2 3">
    <name type="scientific">Pseudoduganella ginsengisoli</name>
    <dbReference type="NCBI Taxonomy" id="1462440"/>
    <lineage>
        <taxon>Bacteria</taxon>
        <taxon>Pseudomonadati</taxon>
        <taxon>Pseudomonadota</taxon>
        <taxon>Betaproteobacteria</taxon>
        <taxon>Burkholderiales</taxon>
        <taxon>Oxalobacteraceae</taxon>
        <taxon>Telluria group</taxon>
        <taxon>Pseudoduganella</taxon>
    </lineage>
</organism>
<sequence>MIRGDIPVAEFSLSQEEIDFFHANGYLKPFKVYEKEEAEEMWDNIFEELVSTESKIYTPNKYHYDRHLDLNLLTDHATNPKIIHRLASLMGNDIFLWRTEVFSKSPGDKGTEWHQVENFAYANNKVPQLIPNEKSEWGIVLTVWTAWTECTKENGCLKFQPGTHKRMYFDESKTFEKNFDYDSTGFYGYTFADLKYDKDWEPNEDDAVYMEMQAGEAVIFTTRCIHGSAPNTSTDSRRYSTNARYVKGSTQIFPGMTSVTDHGEHYNLDKYASVLVAGEDRFGHNKRTDVNLNGHQFRHHRIGG</sequence>
<keyword evidence="3" id="KW-1185">Reference proteome</keyword>
<dbReference type="InterPro" id="IPR008775">
    <property type="entry name" value="Phytyl_CoA_dOase-like"/>
</dbReference>
<dbReference type="Proteomes" id="UP000484015">
    <property type="component" value="Unassembled WGS sequence"/>
</dbReference>
<dbReference type="SUPFAM" id="SSF51197">
    <property type="entry name" value="Clavaminate synthase-like"/>
    <property type="match status" value="1"/>
</dbReference>
<comment type="caution">
    <text evidence="2">The sequence shown here is derived from an EMBL/GenBank/DDBJ whole genome shotgun (WGS) entry which is preliminary data.</text>
</comment>
<proteinExistence type="predicted"/>
<dbReference type="InterPro" id="IPR010092">
    <property type="entry name" value="Chlorin_enz"/>
</dbReference>
<gene>
    <name evidence="2" type="ORF">GM668_10075</name>
</gene>
<dbReference type="NCBIfam" id="TIGR01762">
    <property type="entry name" value="chlorin-enz"/>
    <property type="match status" value="1"/>
</dbReference>
<dbReference type="EMBL" id="WNLA01000004">
    <property type="protein sequence ID" value="MTW02427.1"/>
    <property type="molecule type" value="Genomic_DNA"/>
</dbReference>
<protein>
    <submittedName>
        <fullName evidence="2">Chlorinating enzyme</fullName>
    </submittedName>
</protein>
<dbReference type="PANTHER" id="PTHR20883:SF48">
    <property type="entry name" value="ECTOINE DIOXYGENASE"/>
    <property type="match status" value="1"/>
</dbReference>
<evidence type="ECO:0000313" key="3">
    <source>
        <dbReference type="Proteomes" id="UP000484015"/>
    </source>
</evidence>
<dbReference type="GO" id="GO:0016706">
    <property type="term" value="F:2-oxoglutarate-dependent dioxygenase activity"/>
    <property type="evidence" value="ECO:0007669"/>
    <property type="project" value="UniProtKB-ARBA"/>
</dbReference>